<evidence type="ECO:0000259" key="3">
    <source>
        <dbReference type="PROSITE" id="PS50011"/>
    </source>
</evidence>
<organism evidence="5">
    <name type="scientific">Volvox carteri f. nagariensis</name>
    <dbReference type="NCBI Taxonomy" id="3068"/>
    <lineage>
        <taxon>Eukaryota</taxon>
        <taxon>Viridiplantae</taxon>
        <taxon>Chlorophyta</taxon>
        <taxon>core chlorophytes</taxon>
        <taxon>Chlorophyceae</taxon>
        <taxon>CS clade</taxon>
        <taxon>Chlamydomonadales</taxon>
        <taxon>Volvocaceae</taxon>
        <taxon>Volvox</taxon>
    </lineage>
</organism>
<keyword evidence="5" id="KW-1185">Reference proteome</keyword>
<evidence type="ECO:0000313" key="5">
    <source>
        <dbReference type="Proteomes" id="UP000001058"/>
    </source>
</evidence>
<feature type="compositionally biased region" description="Gly residues" evidence="1">
    <location>
        <begin position="161"/>
        <end position="181"/>
    </location>
</feature>
<keyword evidence="2" id="KW-1133">Transmembrane helix</keyword>
<keyword evidence="2" id="KW-0472">Membrane</keyword>
<feature type="domain" description="Protein kinase" evidence="3">
    <location>
        <begin position="502"/>
        <end position="767"/>
    </location>
</feature>
<dbReference type="InterPro" id="IPR008271">
    <property type="entry name" value="Ser/Thr_kinase_AS"/>
</dbReference>
<dbReference type="RefSeq" id="XP_002955239.1">
    <property type="nucleotide sequence ID" value="XM_002955193.1"/>
</dbReference>
<dbReference type="InParanoid" id="D8U972"/>
<dbReference type="eggNOG" id="KOG0192">
    <property type="taxonomic scope" value="Eukaryota"/>
</dbReference>
<keyword evidence="2" id="KW-0812">Transmembrane</keyword>
<dbReference type="PROSITE" id="PS00108">
    <property type="entry name" value="PROTEIN_KINASE_ST"/>
    <property type="match status" value="1"/>
</dbReference>
<gene>
    <name evidence="4" type="ORF">VOLCADRAFT_96096</name>
</gene>
<dbReference type="OrthoDB" id="541276at2759"/>
<feature type="region of interest" description="Disordered" evidence="1">
    <location>
        <begin position="153"/>
        <end position="186"/>
    </location>
</feature>
<feature type="compositionally biased region" description="Polar residues" evidence="1">
    <location>
        <begin position="242"/>
        <end position="252"/>
    </location>
</feature>
<feature type="compositionally biased region" description="Basic and acidic residues" evidence="1">
    <location>
        <begin position="226"/>
        <end position="238"/>
    </location>
</feature>
<dbReference type="EMBL" id="GL378370">
    <property type="protein sequence ID" value="EFJ43758.1"/>
    <property type="molecule type" value="Genomic_DNA"/>
</dbReference>
<feature type="region of interest" description="Disordered" evidence="1">
    <location>
        <begin position="440"/>
        <end position="473"/>
    </location>
</feature>
<dbReference type="PANTHER" id="PTHR44329">
    <property type="entry name" value="SERINE/THREONINE-PROTEIN KINASE TNNI3K-RELATED"/>
    <property type="match status" value="1"/>
</dbReference>
<dbReference type="InterPro" id="IPR000719">
    <property type="entry name" value="Prot_kinase_dom"/>
</dbReference>
<dbReference type="Pfam" id="PF00069">
    <property type="entry name" value="Pkinase"/>
    <property type="match status" value="1"/>
</dbReference>
<dbReference type="KEGG" id="vcn:VOLCADRAFT_96096"/>
<evidence type="ECO:0000313" key="4">
    <source>
        <dbReference type="EMBL" id="EFJ43758.1"/>
    </source>
</evidence>
<feature type="compositionally biased region" description="Polar residues" evidence="1">
    <location>
        <begin position="440"/>
        <end position="453"/>
    </location>
</feature>
<name>D8U972_VOLCA</name>
<dbReference type="AlphaFoldDB" id="D8U972"/>
<dbReference type="GO" id="GO:0004674">
    <property type="term" value="F:protein serine/threonine kinase activity"/>
    <property type="evidence" value="ECO:0007669"/>
    <property type="project" value="TreeGrafter"/>
</dbReference>
<feature type="transmembrane region" description="Helical" evidence="2">
    <location>
        <begin position="191"/>
        <end position="217"/>
    </location>
</feature>
<feature type="region of interest" description="Disordered" evidence="1">
    <location>
        <begin position="225"/>
        <end position="259"/>
    </location>
</feature>
<dbReference type="InterPro" id="IPR011009">
    <property type="entry name" value="Kinase-like_dom_sf"/>
</dbReference>
<accession>D8U972</accession>
<dbReference type="SUPFAM" id="SSF56112">
    <property type="entry name" value="Protein kinase-like (PK-like)"/>
    <property type="match status" value="1"/>
</dbReference>
<dbReference type="Gene3D" id="1.10.510.10">
    <property type="entry name" value="Transferase(Phosphotransferase) domain 1"/>
    <property type="match status" value="1"/>
</dbReference>
<reference evidence="4 5" key="1">
    <citation type="journal article" date="2010" name="Science">
        <title>Genomic analysis of organismal complexity in the multicellular green alga Volvox carteri.</title>
        <authorList>
            <person name="Prochnik S.E."/>
            <person name="Umen J."/>
            <person name="Nedelcu A.M."/>
            <person name="Hallmann A."/>
            <person name="Miller S.M."/>
            <person name="Nishii I."/>
            <person name="Ferris P."/>
            <person name="Kuo A."/>
            <person name="Mitros T."/>
            <person name="Fritz-Laylin L.K."/>
            <person name="Hellsten U."/>
            <person name="Chapman J."/>
            <person name="Simakov O."/>
            <person name="Rensing S.A."/>
            <person name="Terry A."/>
            <person name="Pangilinan J."/>
            <person name="Kapitonov V."/>
            <person name="Jurka J."/>
            <person name="Salamov A."/>
            <person name="Shapiro H."/>
            <person name="Schmutz J."/>
            <person name="Grimwood J."/>
            <person name="Lindquist E."/>
            <person name="Lucas S."/>
            <person name="Grigoriev I.V."/>
            <person name="Schmitt R."/>
            <person name="Kirk D."/>
            <person name="Rokhsar D.S."/>
        </authorList>
    </citation>
    <scope>NUCLEOTIDE SEQUENCE [LARGE SCALE GENOMIC DNA]</scope>
    <source>
        <strain evidence="5">f. Nagariensis / Eve</strain>
    </source>
</reference>
<dbReference type="SMART" id="SM00220">
    <property type="entry name" value="S_TKc"/>
    <property type="match status" value="1"/>
</dbReference>
<dbReference type="STRING" id="3068.D8U972"/>
<sequence length="787" mass="82214">MINISTIWVLQDMTMSEADWLPYEVPLLLQRNVTVSDGCLTPALGQDVTESMHRPAFVPGKQRMTNSLDQTGCINSSTAPPMQRCWPLVFSFDDVVMYGQNIANFNAELAGYVLWLDKTPVRCVDVMSDACVKQYDVIGCFYKLYPYTQDPPPSNDDVGAADGGLGGIAGSGTGTGGAGGDGGRRQGQRPVIAGTLGGVFGGLALLGGLLGAALVGLRRRRQARQQRREASSKLDDAAFSRASDSGNGNRVTPLTPPKPGVNLRLDLGGGELELLPGVIGKGTFGRVVPGRYGGQPVAVKLLDHGLLPATTQPRSKMGQQRNLRKEQPPAEAALLVAALAVMAKWEPSLPSTLRGHLVQGTTTAPQCANETLSLSAIRPLAEQRAAPLLPMVPPTSMPVAAAGGSGNNRGIGGGNAPTAAAAAGHGSYRQAVVLENTESSMADHIQSSPQAPSDRSGGCDPRDGVAKPRPNGGGGDCGGGHGVAAGGAGGDGGGCGVAAGGCRCHEVSSRGGHNGTTAAAAAAAAAAEPTAMKAVPADPRHLAFLQEAEVMARMQHPNIVRLLAANTTPPKMCLVMELMETSLERLMYGNGGDGPGELMPLDKVLHIGLQVAAGLEYLHPTIVHRDLKPANVLISNAASPTPIVKLADFGLSRLQTSVIVTENVGVGTVGYMAPETFSETNCVVTDRMDVFALGMILWEMLAGVRPWRGLNLIQVAVAVALMHQRPPLEALAPERCPRKLRNLIEGCWDKVPERRPAAAEVVKELLLIRLLLQKGDAKKEGGATTQE</sequence>
<dbReference type="Proteomes" id="UP000001058">
    <property type="component" value="Unassembled WGS sequence"/>
</dbReference>
<dbReference type="GO" id="GO:0005524">
    <property type="term" value="F:ATP binding"/>
    <property type="evidence" value="ECO:0007669"/>
    <property type="project" value="InterPro"/>
</dbReference>
<feature type="region of interest" description="Disordered" evidence="1">
    <location>
        <begin position="401"/>
        <end position="421"/>
    </location>
</feature>
<evidence type="ECO:0000256" key="1">
    <source>
        <dbReference type="SAM" id="MobiDB-lite"/>
    </source>
</evidence>
<protein>
    <recommendedName>
        <fullName evidence="3">Protein kinase domain-containing protein</fullName>
    </recommendedName>
</protein>
<feature type="compositionally biased region" description="Gly residues" evidence="1">
    <location>
        <begin position="403"/>
        <end position="415"/>
    </location>
</feature>
<dbReference type="PANTHER" id="PTHR44329:SF214">
    <property type="entry name" value="PROTEIN KINASE DOMAIN-CONTAINING PROTEIN"/>
    <property type="match status" value="1"/>
</dbReference>
<dbReference type="InterPro" id="IPR051681">
    <property type="entry name" value="Ser/Thr_Kinases-Pseudokinases"/>
</dbReference>
<dbReference type="PROSITE" id="PS50011">
    <property type="entry name" value="PROTEIN_KINASE_DOM"/>
    <property type="match status" value="1"/>
</dbReference>
<dbReference type="GeneID" id="9626283"/>
<proteinExistence type="predicted"/>
<evidence type="ECO:0000256" key="2">
    <source>
        <dbReference type="SAM" id="Phobius"/>
    </source>
</evidence>